<protein>
    <submittedName>
        <fullName evidence="2">Uncharacterized protein</fullName>
    </submittedName>
</protein>
<organism evidence="2 3">
    <name type="scientific">uncultured phage cr272_1</name>
    <dbReference type="NCBI Taxonomy" id="2772094"/>
    <lineage>
        <taxon>Viruses</taxon>
        <taxon>Duplodnaviria</taxon>
        <taxon>Heunggongvirae</taxon>
        <taxon>Uroviricota</taxon>
        <taxon>Caudoviricetes</taxon>
        <taxon>Crassvirales</taxon>
        <taxon>Suoliviridae</taxon>
        <taxon>Oafivirinae</taxon>
        <taxon>Buhlduvirus</taxon>
        <taxon>Buhlduvirus porcinus</taxon>
    </lineage>
</organism>
<dbReference type="KEGG" id="vg:65132018"/>
<keyword evidence="3" id="KW-1185">Reference proteome</keyword>
<dbReference type="EMBL" id="MT774410">
    <property type="protein sequence ID" value="QOR57853.1"/>
    <property type="molecule type" value="Genomic_DNA"/>
</dbReference>
<name>A0A7M1RTY4_9CAUD</name>
<dbReference type="GeneID" id="65132018"/>
<accession>A0A7M1RTY4</accession>
<dbReference type="RefSeq" id="YP_010113493.1">
    <property type="nucleotide sequence ID" value="NC_055903.1"/>
</dbReference>
<proteinExistence type="predicted"/>
<sequence>METNVNMAVVEKNRKQLNIIGGLLGGKYFTLGAVESYPDFDRVKLENSNSGSKDFMPNRTPVRYVVRGYDVVSQQIKTNVDGSTVVIFNPGEKSEASAAIIAGSNPFNRPIEEAMKESLTNPGSNTIYADGEALAKKANELNQIEVARINAFIAQLTKMRDGLISTIKNNSDRANEYTQQILSSTPKQAVGAPGSPTIVISPANHEE</sequence>
<evidence type="ECO:0000313" key="3">
    <source>
        <dbReference type="Proteomes" id="UP000594103"/>
    </source>
</evidence>
<evidence type="ECO:0000313" key="2">
    <source>
        <dbReference type="EMBL" id="QOR57853.1"/>
    </source>
</evidence>
<reference evidence="2 3" key="1">
    <citation type="submission" date="2020-07" db="EMBL/GenBank/DDBJ databases">
        <title>Taxonomic proposal: Crassvirales, a new order of highly abundant and diverse bacterial viruses.</title>
        <authorList>
            <person name="Shkoporov A.N."/>
            <person name="Stockdale S.R."/>
            <person name="Guerin E."/>
            <person name="Ross R.P."/>
            <person name="Hill C."/>
        </authorList>
    </citation>
    <scope>NUCLEOTIDE SEQUENCE [LARGE SCALE GENOMIC DNA]</scope>
</reference>
<dbReference type="Proteomes" id="UP000594103">
    <property type="component" value="Segment"/>
</dbReference>
<feature type="region of interest" description="Disordered" evidence="1">
    <location>
        <begin position="184"/>
        <end position="207"/>
    </location>
</feature>
<evidence type="ECO:0000256" key="1">
    <source>
        <dbReference type="SAM" id="MobiDB-lite"/>
    </source>
</evidence>